<feature type="transmembrane region" description="Helical" evidence="2">
    <location>
        <begin position="262"/>
        <end position="288"/>
    </location>
</feature>
<organism evidence="3 4">
    <name type="scientific">Jatrophihabitans cynanchi</name>
    <dbReference type="NCBI Taxonomy" id="2944128"/>
    <lineage>
        <taxon>Bacteria</taxon>
        <taxon>Bacillati</taxon>
        <taxon>Actinomycetota</taxon>
        <taxon>Actinomycetes</taxon>
        <taxon>Jatrophihabitantales</taxon>
        <taxon>Jatrophihabitantaceae</taxon>
        <taxon>Jatrophihabitans</taxon>
    </lineage>
</organism>
<dbReference type="Proteomes" id="UP001164693">
    <property type="component" value="Chromosome"/>
</dbReference>
<accession>A0ABY7K011</accession>
<dbReference type="Pfam" id="PF07332">
    <property type="entry name" value="Phage_holin_3_6"/>
    <property type="match status" value="1"/>
</dbReference>
<keyword evidence="2" id="KW-0472">Membrane</keyword>
<reference evidence="3" key="1">
    <citation type="submission" date="2022-05" db="EMBL/GenBank/DDBJ databases">
        <title>Jatrophihabitans sp. SB3-54 whole genome sequence.</title>
        <authorList>
            <person name="Suh M.K."/>
            <person name="Eom M.K."/>
            <person name="Kim J.S."/>
            <person name="Kim H.S."/>
            <person name="Do H.E."/>
            <person name="Shin Y.K."/>
            <person name="Lee J.-S."/>
        </authorList>
    </citation>
    <scope>NUCLEOTIDE SEQUENCE</scope>
    <source>
        <strain evidence="3">SB3-54</strain>
    </source>
</reference>
<feature type="transmembrane region" description="Helical" evidence="2">
    <location>
        <begin position="294"/>
        <end position="319"/>
    </location>
</feature>
<keyword evidence="4" id="KW-1185">Reference proteome</keyword>
<proteinExistence type="predicted"/>
<dbReference type="Pfam" id="PF07098">
    <property type="entry name" value="DUF1360"/>
    <property type="match status" value="1"/>
</dbReference>
<dbReference type="InterPro" id="IPR010773">
    <property type="entry name" value="Mycophage_PG1_Gp7"/>
</dbReference>
<gene>
    <name evidence="3" type="ORF">M6B22_18295</name>
</gene>
<evidence type="ECO:0000313" key="4">
    <source>
        <dbReference type="Proteomes" id="UP001164693"/>
    </source>
</evidence>
<evidence type="ECO:0000313" key="3">
    <source>
        <dbReference type="EMBL" id="WAX56466.1"/>
    </source>
</evidence>
<feature type="transmembrane region" description="Helical" evidence="2">
    <location>
        <begin position="25"/>
        <end position="46"/>
    </location>
</feature>
<keyword evidence="2" id="KW-0812">Transmembrane</keyword>
<protein>
    <submittedName>
        <fullName evidence="3">DUF1360 domain-containing protein</fullName>
    </submittedName>
</protein>
<evidence type="ECO:0000256" key="1">
    <source>
        <dbReference type="SAM" id="MobiDB-lite"/>
    </source>
</evidence>
<dbReference type="EMBL" id="CP097463">
    <property type="protein sequence ID" value="WAX56466.1"/>
    <property type="molecule type" value="Genomic_DNA"/>
</dbReference>
<evidence type="ECO:0000256" key="2">
    <source>
        <dbReference type="SAM" id="Phobius"/>
    </source>
</evidence>
<name>A0ABY7K011_9ACTN</name>
<sequence>MASSGPIGWARQQADAYRAGADRPLGGYLALLGGYASGLGATTLAGRLSGRRLPDRVGLLDLGLLGVATHRLSRTIAKDPITSPVRAPFTKYDGTSAAGELAEQVRGQGLQHSIGELIACPMCLAQWVATALSAGLVFAPRQTRLAMARSAPSRRRTSCSTCTPCCSRRSRVSRPSGGGRHPPGRYEGTDVTHVSQKYERLPAPGQPADTRAGGPDGGVGPDASVGQLTAQLGSQLSRLVRDELALAQLEAKQRGKKLGVGAGLLAGAGVLGFFGACAGVTAAIVALAMELRPWAAAIAVMIALFLLAGLLALPALLLVKSRKPAVPADTLESVKDDVSAIRAAIRR</sequence>
<keyword evidence="2" id="KW-1133">Transmembrane helix</keyword>
<dbReference type="InterPro" id="IPR009937">
    <property type="entry name" value="Phage_holin_3_6"/>
</dbReference>
<feature type="region of interest" description="Disordered" evidence="1">
    <location>
        <begin position="148"/>
        <end position="220"/>
    </location>
</feature>